<comment type="function">
    <text evidence="14">Part of the energy-coupling factor (ECF) transporter complex CbiMNOQ involved in cobalt import.</text>
</comment>
<keyword evidence="4 14" id="KW-0813">Transport</keyword>
<evidence type="ECO:0000256" key="5">
    <source>
        <dbReference type="ARBA" id="ARBA00022475"/>
    </source>
</evidence>
<reference evidence="15 16" key="1">
    <citation type="submission" date="2015-04" db="EMBL/GenBank/DDBJ databases">
        <title>Microcin producing Clostridium sp. JC272T.</title>
        <authorList>
            <person name="Jyothsna T."/>
            <person name="Sasikala C."/>
            <person name="Ramana C."/>
        </authorList>
    </citation>
    <scope>NUCLEOTIDE SEQUENCE [LARGE SCALE GENOMIC DNA]</scope>
    <source>
        <strain evidence="15 16">JC272</strain>
    </source>
</reference>
<evidence type="ECO:0000256" key="3">
    <source>
        <dbReference type="ARBA" id="ARBA00022426"/>
    </source>
</evidence>
<accession>A0A0M3DGB1</accession>
<keyword evidence="8" id="KW-0732">Signal</keyword>
<gene>
    <name evidence="14" type="primary">cbiM</name>
    <name evidence="15" type="ORF">VN21_07495</name>
</gene>
<evidence type="ECO:0000256" key="2">
    <source>
        <dbReference type="ARBA" id="ARBA00004953"/>
    </source>
</evidence>
<evidence type="ECO:0000256" key="9">
    <source>
        <dbReference type="ARBA" id="ARBA00022989"/>
    </source>
</evidence>
<sequence length="246" mass="26226">MNYLKLSVIAGLLLVILNPVTSHAMHIMEGFLPMQWSILWTVVFIPFFIYGLKSINKIVKADPKKKVLLALAGAFVFVLSALKIPSLTGSCSHPTGVGLGAILFGPSVMAVVGTIALLFQAILLAHGGLTTLGANAFSMAIVGPIVSFLIFKFCKKRNISTGKSVFFSAALGDLATYTITATQLALAFPDPAGGILGSLVKFLGVFFITQIPIAIAEGLLTTLVYNLITQNEEGVVEDEYKFESQN</sequence>
<dbReference type="AlphaFoldDB" id="A0A0M3DGB1"/>
<keyword evidence="3 14" id="KW-0171">Cobalt transport</keyword>
<keyword evidence="16" id="KW-1185">Reference proteome</keyword>
<keyword evidence="12 14" id="KW-0170">Cobalt</keyword>
<dbReference type="PANTHER" id="PTHR43627">
    <property type="match status" value="1"/>
</dbReference>
<proteinExistence type="inferred from homology"/>
<protein>
    <recommendedName>
        <fullName evidence="14">Cobalt transport protein CbiM</fullName>
    </recommendedName>
    <alternativeName>
        <fullName evidence="14">Energy-coupling factor transporter probable substrate-capture protein CbiM</fullName>
        <shortName evidence="14">ECF transporter S component CbiM</shortName>
    </alternativeName>
</protein>
<dbReference type="EMBL" id="LBBT01000163">
    <property type="protein sequence ID" value="KKY01665.1"/>
    <property type="molecule type" value="Genomic_DNA"/>
</dbReference>
<evidence type="ECO:0000256" key="13">
    <source>
        <dbReference type="ARBA" id="ARBA00060918"/>
    </source>
</evidence>
<dbReference type="Proteomes" id="UP000034407">
    <property type="component" value="Unassembled WGS sequence"/>
</dbReference>
<dbReference type="UniPathway" id="UPA00148"/>
<dbReference type="PATRIC" id="fig|1629550.3.peg.947"/>
<comment type="caution">
    <text evidence="15">The sequence shown here is derived from an EMBL/GenBank/DDBJ whole genome shotgun (WGS) entry which is preliminary data.</text>
</comment>
<evidence type="ECO:0000256" key="1">
    <source>
        <dbReference type="ARBA" id="ARBA00004429"/>
    </source>
</evidence>
<keyword evidence="9 14" id="KW-1133">Transmembrane helix</keyword>
<evidence type="ECO:0000313" key="16">
    <source>
        <dbReference type="Proteomes" id="UP000034407"/>
    </source>
</evidence>
<dbReference type="InterPro" id="IPR018024">
    <property type="entry name" value="CbiM"/>
</dbReference>
<feature type="transmembrane region" description="Helical" evidence="14">
    <location>
        <begin position="34"/>
        <end position="55"/>
    </location>
</feature>
<comment type="subcellular location">
    <subcellularLocation>
        <location evidence="1">Cell inner membrane</location>
        <topology evidence="1">Multi-pass membrane protein</topology>
    </subcellularLocation>
    <subcellularLocation>
        <location evidence="14">Cell membrane</location>
        <topology evidence="14">Multi-pass membrane protein</topology>
    </subcellularLocation>
</comment>
<name>A0A0M3DGB1_9FIRM</name>
<evidence type="ECO:0000256" key="11">
    <source>
        <dbReference type="ARBA" id="ARBA00023136"/>
    </source>
</evidence>
<feature type="transmembrane region" description="Helical" evidence="14">
    <location>
        <begin position="97"/>
        <end position="125"/>
    </location>
</feature>
<dbReference type="InterPro" id="IPR002751">
    <property type="entry name" value="CbiM/NikMN"/>
</dbReference>
<feature type="transmembrane region" description="Helical" evidence="14">
    <location>
        <begin position="132"/>
        <end position="151"/>
    </location>
</feature>
<keyword evidence="6 14" id="KW-0169">Cobalamin biosynthesis</keyword>
<dbReference type="FunFam" id="1.10.1760.20:FF:000001">
    <property type="entry name" value="Cobalt transport protein CbiM"/>
    <property type="match status" value="1"/>
</dbReference>
<dbReference type="PANTHER" id="PTHR43627:SF1">
    <property type="entry name" value="COBALT TRANSPORT PROTEIN CBIM"/>
    <property type="match status" value="1"/>
</dbReference>
<keyword evidence="10 14" id="KW-0406">Ion transport</keyword>
<keyword evidence="5 14" id="KW-1003">Cell membrane</keyword>
<comment type="similarity">
    <text evidence="13 14">Belongs to the CbiM family.</text>
</comment>
<evidence type="ECO:0000256" key="7">
    <source>
        <dbReference type="ARBA" id="ARBA00022692"/>
    </source>
</evidence>
<dbReference type="Gene3D" id="1.10.1760.20">
    <property type="match status" value="1"/>
</dbReference>
<feature type="transmembrane region" description="Helical" evidence="14">
    <location>
        <begin position="67"/>
        <end position="85"/>
    </location>
</feature>
<evidence type="ECO:0000256" key="10">
    <source>
        <dbReference type="ARBA" id="ARBA00023065"/>
    </source>
</evidence>
<dbReference type="RefSeq" id="WP_035117024.1">
    <property type="nucleotide sequence ID" value="NZ_JBCLWQ010000002.1"/>
</dbReference>
<dbReference type="NCBIfam" id="TIGR00123">
    <property type="entry name" value="cbiM"/>
    <property type="match status" value="1"/>
</dbReference>
<evidence type="ECO:0000256" key="4">
    <source>
        <dbReference type="ARBA" id="ARBA00022448"/>
    </source>
</evidence>
<evidence type="ECO:0000313" key="15">
    <source>
        <dbReference type="EMBL" id="KKY01665.1"/>
    </source>
</evidence>
<dbReference type="NCBIfam" id="NF006184">
    <property type="entry name" value="PRK08319.1"/>
    <property type="match status" value="1"/>
</dbReference>
<evidence type="ECO:0000256" key="6">
    <source>
        <dbReference type="ARBA" id="ARBA00022573"/>
    </source>
</evidence>
<dbReference type="GO" id="GO:0043190">
    <property type="term" value="C:ATP-binding cassette (ABC) transporter complex"/>
    <property type="evidence" value="ECO:0007669"/>
    <property type="project" value="InterPro"/>
</dbReference>
<dbReference type="Pfam" id="PF01891">
    <property type="entry name" value="CbiM"/>
    <property type="match status" value="1"/>
</dbReference>
<dbReference type="GO" id="GO:0009236">
    <property type="term" value="P:cobalamin biosynthetic process"/>
    <property type="evidence" value="ECO:0007669"/>
    <property type="project" value="UniProtKB-UniRule"/>
</dbReference>
<evidence type="ECO:0000256" key="14">
    <source>
        <dbReference type="HAMAP-Rule" id="MF_01462"/>
    </source>
</evidence>
<dbReference type="GO" id="GO:0015087">
    <property type="term" value="F:cobalt ion transmembrane transporter activity"/>
    <property type="evidence" value="ECO:0007669"/>
    <property type="project" value="UniProtKB-UniRule"/>
</dbReference>
<dbReference type="HAMAP" id="MF_01462">
    <property type="entry name" value="CbiM"/>
    <property type="match status" value="1"/>
</dbReference>
<organism evidence="15 16">
    <name type="scientific">Paraclostridium benzoelyticum</name>
    <dbReference type="NCBI Taxonomy" id="1629550"/>
    <lineage>
        <taxon>Bacteria</taxon>
        <taxon>Bacillati</taxon>
        <taxon>Bacillota</taxon>
        <taxon>Clostridia</taxon>
        <taxon>Peptostreptococcales</taxon>
        <taxon>Peptostreptococcaceae</taxon>
        <taxon>Paraclostridium</taxon>
    </lineage>
</organism>
<dbReference type="OrthoDB" id="9809846at2"/>
<keyword evidence="11 14" id="KW-0472">Membrane</keyword>
<keyword evidence="7 14" id="KW-0812">Transmembrane</keyword>
<evidence type="ECO:0000256" key="8">
    <source>
        <dbReference type="ARBA" id="ARBA00022729"/>
    </source>
</evidence>
<evidence type="ECO:0000256" key="12">
    <source>
        <dbReference type="ARBA" id="ARBA00023285"/>
    </source>
</evidence>
<comment type="caution">
    <text evidence="14">Lacks conserved residue(s) required for the propagation of feature annotation.</text>
</comment>
<comment type="pathway">
    <text evidence="2 14">Cofactor biosynthesis; adenosylcobalamin biosynthesis.</text>
</comment>
<comment type="subunit">
    <text evidence="14">Forms an energy-coupling factor (ECF) transporter complex composed of an ATP-binding protein (A component, CbiO), a transmembrane protein (T component, CbiQ) and 2 possible substrate-capture proteins (S components, CbiM and CbiN) of unknown stoichimetry.</text>
</comment>